<evidence type="ECO:0000313" key="2">
    <source>
        <dbReference type="EMBL" id="CAI9735068.1"/>
    </source>
</evidence>
<reference evidence="2" key="1">
    <citation type="submission" date="2023-08" db="EMBL/GenBank/DDBJ databases">
        <authorList>
            <person name="Alioto T."/>
            <person name="Alioto T."/>
            <person name="Gomez Garrido J."/>
        </authorList>
    </citation>
    <scope>NUCLEOTIDE SEQUENCE</scope>
</reference>
<gene>
    <name evidence="2" type="ORF">OCTVUL_1B029859</name>
</gene>
<accession>A0AA36FI20</accession>
<evidence type="ECO:0000256" key="1">
    <source>
        <dbReference type="SAM" id="MobiDB-lite"/>
    </source>
</evidence>
<sequence>MSGVYATKDTKSGQWRKLMQVATYHRAGQENHDAGQICGVLLNGLDTQRTHDKKESYDKNGKKTWSVLFAFTTHGDGVEEKAAESDSEDESGSSGKLLEVIDPSGEIPMEVSQEPKYGRSNMTGSSISLVRINRDDLVNKDAPFLEKIQKMLDENGTSTLSLPYRSKLMSTISEAR</sequence>
<feature type="region of interest" description="Disordered" evidence="1">
    <location>
        <begin position="78"/>
        <end position="123"/>
    </location>
</feature>
<protein>
    <submittedName>
        <fullName evidence="2">Uncharacterized protein</fullName>
    </submittedName>
</protein>
<dbReference type="EMBL" id="OX597830">
    <property type="protein sequence ID" value="CAI9735068.1"/>
    <property type="molecule type" value="Genomic_DNA"/>
</dbReference>
<name>A0AA36FI20_OCTVU</name>
<proteinExistence type="predicted"/>
<dbReference type="AlphaFoldDB" id="A0AA36FI20"/>
<keyword evidence="3" id="KW-1185">Reference proteome</keyword>
<organism evidence="2 3">
    <name type="scientific">Octopus vulgaris</name>
    <name type="common">Common octopus</name>
    <dbReference type="NCBI Taxonomy" id="6645"/>
    <lineage>
        <taxon>Eukaryota</taxon>
        <taxon>Metazoa</taxon>
        <taxon>Spiralia</taxon>
        <taxon>Lophotrochozoa</taxon>
        <taxon>Mollusca</taxon>
        <taxon>Cephalopoda</taxon>
        <taxon>Coleoidea</taxon>
        <taxon>Octopodiformes</taxon>
        <taxon>Octopoda</taxon>
        <taxon>Incirrata</taxon>
        <taxon>Octopodidae</taxon>
        <taxon>Octopus</taxon>
    </lineage>
</organism>
<evidence type="ECO:0000313" key="3">
    <source>
        <dbReference type="Proteomes" id="UP001162480"/>
    </source>
</evidence>
<dbReference type="Proteomes" id="UP001162480">
    <property type="component" value="Chromosome 17"/>
</dbReference>